<organism evidence="1 2">
    <name type="scientific">Plakobranchus ocellatus</name>
    <dbReference type="NCBI Taxonomy" id="259542"/>
    <lineage>
        <taxon>Eukaryota</taxon>
        <taxon>Metazoa</taxon>
        <taxon>Spiralia</taxon>
        <taxon>Lophotrochozoa</taxon>
        <taxon>Mollusca</taxon>
        <taxon>Gastropoda</taxon>
        <taxon>Heterobranchia</taxon>
        <taxon>Euthyneura</taxon>
        <taxon>Panpulmonata</taxon>
        <taxon>Sacoglossa</taxon>
        <taxon>Placobranchoidea</taxon>
        <taxon>Plakobranchidae</taxon>
        <taxon>Plakobranchus</taxon>
    </lineage>
</organism>
<gene>
    <name evidence="1" type="ORF">PoB_001598200</name>
</gene>
<proteinExistence type="predicted"/>
<accession>A0AAV3Z2M7</accession>
<keyword evidence="1" id="KW-0540">Nuclease</keyword>
<dbReference type="EMBL" id="BLXT01001936">
    <property type="protein sequence ID" value="GFN89476.1"/>
    <property type="molecule type" value="Genomic_DNA"/>
</dbReference>
<keyword evidence="2" id="KW-1185">Reference proteome</keyword>
<dbReference type="Proteomes" id="UP000735302">
    <property type="component" value="Unassembled WGS sequence"/>
</dbReference>
<name>A0AAV3Z2M7_9GAST</name>
<sequence length="112" mass="12833">MGGFNAKVMKGSSKHQGLGFHDLGERNSKASIYFPSLKRTKLMMILNTLFICQKRRKHTWISPKGVTNNHIDYILVSESWFSTSLNCNTKPSADFDADHTLLKDKLKVKWFV</sequence>
<dbReference type="GO" id="GO:0004519">
    <property type="term" value="F:endonuclease activity"/>
    <property type="evidence" value="ECO:0007669"/>
    <property type="project" value="UniProtKB-KW"/>
</dbReference>
<dbReference type="InterPro" id="IPR036691">
    <property type="entry name" value="Endo/exonu/phosph_ase_sf"/>
</dbReference>
<dbReference type="SUPFAM" id="SSF56219">
    <property type="entry name" value="DNase I-like"/>
    <property type="match status" value="1"/>
</dbReference>
<dbReference type="Gene3D" id="3.60.10.10">
    <property type="entry name" value="Endonuclease/exonuclease/phosphatase"/>
    <property type="match status" value="1"/>
</dbReference>
<protein>
    <submittedName>
        <fullName evidence="1">Endonuclease-reverse transcriptase</fullName>
    </submittedName>
</protein>
<keyword evidence="1" id="KW-0255">Endonuclease</keyword>
<reference evidence="1 2" key="1">
    <citation type="journal article" date="2021" name="Elife">
        <title>Chloroplast acquisition without the gene transfer in kleptoplastic sea slugs, Plakobranchus ocellatus.</title>
        <authorList>
            <person name="Maeda T."/>
            <person name="Takahashi S."/>
            <person name="Yoshida T."/>
            <person name="Shimamura S."/>
            <person name="Takaki Y."/>
            <person name="Nagai Y."/>
            <person name="Toyoda A."/>
            <person name="Suzuki Y."/>
            <person name="Arimoto A."/>
            <person name="Ishii H."/>
            <person name="Satoh N."/>
            <person name="Nishiyama T."/>
            <person name="Hasebe M."/>
            <person name="Maruyama T."/>
            <person name="Minagawa J."/>
            <person name="Obokata J."/>
            <person name="Shigenobu S."/>
        </authorList>
    </citation>
    <scope>NUCLEOTIDE SEQUENCE [LARGE SCALE GENOMIC DNA]</scope>
</reference>
<dbReference type="AlphaFoldDB" id="A0AAV3Z2M7"/>
<evidence type="ECO:0000313" key="1">
    <source>
        <dbReference type="EMBL" id="GFN89476.1"/>
    </source>
</evidence>
<keyword evidence="1" id="KW-0378">Hydrolase</keyword>
<evidence type="ECO:0000313" key="2">
    <source>
        <dbReference type="Proteomes" id="UP000735302"/>
    </source>
</evidence>
<comment type="caution">
    <text evidence="1">The sequence shown here is derived from an EMBL/GenBank/DDBJ whole genome shotgun (WGS) entry which is preliminary data.</text>
</comment>